<organism evidence="4 5">
    <name type="scientific">Gracilibacillus ureilyticus</name>
    <dbReference type="NCBI Taxonomy" id="531814"/>
    <lineage>
        <taxon>Bacteria</taxon>
        <taxon>Bacillati</taxon>
        <taxon>Bacillota</taxon>
        <taxon>Bacilli</taxon>
        <taxon>Bacillales</taxon>
        <taxon>Bacillaceae</taxon>
        <taxon>Gracilibacillus</taxon>
    </lineage>
</organism>
<keyword evidence="2" id="KW-0812">Transmembrane</keyword>
<dbReference type="CDD" id="cd04506">
    <property type="entry name" value="SGNH_hydrolase_YpmR_like"/>
    <property type="match status" value="1"/>
</dbReference>
<evidence type="ECO:0000313" key="5">
    <source>
        <dbReference type="Proteomes" id="UP000199687"/>
    </source>
</evidence>
<dbReference type="AlphaFoldDB" id="A0A1H9SYN8"/>
<dbReference type="SUPFAM" id="SSF52266">
    <property type="entry name" value="SGNH hydrolase"/>
    <property type="match status" value="1"/>
</dbReference>
<protein>
    <submittedName>
        <fullName evidence="4">Lysophospholipase L1</fullName>
    </submittedName>
</protein>
<name>A0A1H9SYN8_9BACI</name>
<dbReference type="Gene3D" id="3.40.50.1110">
    <property type="entry name" value="SGNH hydrolase"/>
    <property type="match status" value="1"/>
</dbReference>
<dbReference type="PANTHER" id="PTHR30383:SF27">
    <property type="entry name" value="SPORE GERMINATION LIPASE LIPC"/>
    <property type="match status" value="1"/>
</dbReference>
<dbReference type="RefSeq" id="WP_089741506.1">
    <property type="nucleotide sequence ID" value="NZ_FOGL01000012.1"/>
</dbReference>
<gene>
    <name evidence="4" type="ORF">SAMN04487944_11248</name>
</gene>
<keyword evidence="2" id="KW-0472">Membrane</keyword>
<dbReference type="Proteomes" id="UP000199687">
    <property type="component" value="Unassembled WGS sequence"/>
</dbReference>
<dbReference type="EMBL" id="FOGL01000012">
    <property type="protein sequence ID" value="SER89493.1"/>
    <property type="molecule type" value="Genomic_DNA"/>
</dbReference>
<feature type="compositionally biased region" description="Acidic residues" evidence="1">
    <location>
        <begin position="61"/>
        <end position="74"/>
    </location>
</feature>
<evidence type="ECO:0000256" key="1">
    <source>
        <dbReference type="SAM" id="MobiDB-lite"/>
    </source>
</evidence>
<feature type="transmembrane region" description="Helical" evidence="2">
    <location>
        <begin position="6"/>
        <end position="25"/>
    </location>
</feature>
<dbReference type="PANTHER" id="PTHR30383">
    <property type="entry name" value="THIOESTERASE 1/PROTEASE 1/LYSOPHOSPHOLIPASE L1"/>
    <property type="match status" value="1"/>
</dbReference>
<reference evidence="4 5" key="1">
    <citation type="submission" date="2016-10" db="EMBL/GenBank/DDBJ databases">
        <authorList>
            <person name="de Groot N.N."/>
        </authorList>
    </citation>
    <scope>NUCLEOTIDE SEQUENCE [LARGE SCALE GENOMIC DNA]</scope>
    <source>
        <strain evidence="4 5">CGMCC 1.7727</strain>
    </source>
</reference>
<dbReference type="OrthoDB" id="252349at2"/>
<proteinExistence type="predicted"/>
<feature type="compositionally biased region" description="Polar residues" evidence="1">
    <location>
        <begin position="31"/>
        <end position="45"/>
    </location>
</feature>
<dbReference type="InterPro" id="IPR036514">
    <property type="entry name" value="SGNH_hydro_sf"/>
</dbReference>
<accession>A0A1H9SYN8</accession>
<feature type="region of interest" description="Disordered" evidence="1">
    <location>
        <begin position="31"/>
        <end position="74"/>
    </location>
</feature>
<evidence type="ECO:0000256" key="2">
    <source>
        <dbReference type="SAM" id="Phobius"/>
    </source>
</evidence>
<keyword evidence="5" id="KW-1185">Reference proteome</keyword>
<evidence type="ECO:0000313" key="4">
    <source>
        <dbReference type="EMBL" id="SER89493.1"/>
    </source>
</evidence>
<dbReference type="GO" id="GO:0004622">
    <property type="term" value="F:phosphatidylcholine lysophospholipase activity"/>
    <property type="evidence" value="ECO:0007669"/>
    <property type="project" value="TreeGrafter"/>
</dbReference>
<dbReference type="STRING" id="531814.SAMN04487944_11248"/>
<dbReference type="InterPro" id="IPR051532">
    <property type="entry name" value="Ester_Hydrolysis_Enzymes"/>
</dbReference>
<evidence type="ECO:0000259" key="3">
    <source>
        <dbReference type="Pfam" id="PF13472"/>
    </source>
</evidence>
<sequence>MNKKIIITIFILLIVCGAIFLTINFNKQDNQNSRQTTSVDNPPETSEQELNIEEKTTNEETVSEEQTETADDEIDNIGETVKDVVIDALTFFKKDTHIVAIGDSLTQGVGDETESGGYVGVLEEHFDNEDVKVTIDNFGKRGNRTDQLLKRLENEEIVSSIQDADIVLITIGANDIMKILKDNFMDLTEEPFIEERGPYKERIDQILSRILEIQPETDIYLLGFYNPFEKYFSDIEALDNILTRWNNESQNVAGTYDQVTFIPMQDIYENRSENMYAEDNFHPNRRGYEEMAKRVWSYLQNNEDLVTN</sequence>
<dbReference type="Pfam" id="PF13472">
    <property type="entry name" value="Lipase_GDSL_2"/>
    <property type="match status" value="1"/>
</dbReference>
<keyword evidence="2" id="KW-1133">Transmembrane helix</keyword>
<dbReference type="InterPro" id="IPR013830">
    <property type="entry name" value="SGNH_hydro"/>
</dbReference>
<feature type="domain" description="SGNH hydrolase-type esterase" evidence="3">
    <location>
        <begin position="100"/>
        <end position="289"/>
    </location>
</feature>